<protein>
    <submittedName>
        <fullName evidence="6">DNA-binding transcriptional regulator, LysR family</fullName>
    </submittedName>
</protein>
<dbReference type="PRINTS" id="PR00039">
    <property type="entry name" value="HTHLYSR"/>
</dbReference>
<dbReference type="CDD" id="cd08417">
    <property type="entry name" value="PBP2_Nitroaromatics_like"/>
    <property type="match status" value="1"/>
</dbReference>
<evidence type="ECO:0000256" key="2">
    <source>
        <dbReference type="ARBA" id="ARBA00023015"/>
    </source>
</evidence>
<dbReference type="InterPro" id="IPR036388">
    <property type="entry name" value="WH-like_DNA-bd_sf"/>
</dbReference>
<evidence type="ECO:0000256" key="1">
    <source>
        <dbReference type="ARBA" id="ARBA00009437"/>
    </source>
</evidence>
<dbReference type="InterPro" id="IPR036390">
    <property type="entry name" value="WH_DNA-bd_sf"/>
</dbReference>
<comment type="similarity">
    <text evidence="1">Belongs to the LysR transcriptional regulatory family.</text>
</comment>
<dbReference type="InterPro" id="IPR050389">
    <property type="entry name" value="LysR-type_TF"/>
</dbReference>
<gene>
    <name evidence="6" type="ORF">SAMN05192539_1018112</name>
</gene>
<keyword evidence="7" id="KW-1185">Reference proteome</keyword>
<reference evidence="7" key="1">
    <citation type="submission" date="2016-10" db="EMBL/GenBank/DDBJ databases">
        <authorList>
            <person name="Varghese N."/>
            <person name="Submissions S."/>
        </authorList>
    </citation>
    <scope>NUCLEOTIDE SEQUENCE [LARGE SCALE GENOMIC DNA]</scope>
    <source>
        <strain evidence="7">LMG 26031</strain>
    </source>
</reference>
<dbReference type="SUPFAM" id="SSF46785">
    <property type="entry name" value="Winged helix' DNA-binding domain"/>
    <property type="match status" value="1"/>
</dbReference>
<sequence>MSFRSLDLNLLKVFEALMTEGAVTRAATKLSLTQPAVSNALSRLREAFDDPLFVRNGAGVTPTQRAMALWGPVGDSLSRIRAALDEETFSPGNAQVSFSLSMSDYVAGIVMPRLIERFSESAPHLQWHTVPNILLDAPALLEGNRVDCVIGVYVNETLPPAHIRSRSLWTVDYACLMRRGHPLAAPGRLTTRRFLNASHVDISLAGQTQPSFGSFLASRGLKRNLVATVNHYTVACEIIRASDLIAVLPRDLCERSGDGELVSVRAPLEAPDRVISLFWHQRNETVPAHRWLRDQLVDMFASPGLAAQRALPAAGERRAGSA</sequence>
<accession>A0A1H7BXG0</accession>
<dbReference type="Gene3D" id="1.10.10.10">
    <property type="entry name" value="Winged helix-like DNA-binding domain superfamily/Winged helix DNA-binding domain"/>
    <property type="match status" value="1"/>
</dbReference>
<dbReference type="InterPro" id="IPR005119">
    <property type="entry name" value="LysR_subst-bd"/>
</dbReference>
<name>A0A1H7BXG0_9BURK</name>
<dbReference type="STRING" id="667676.SAMN05192539_1018112"/>
<evidence type="ECO:0000313" key="7">
    <source>
        <dbReference type="Proteomes" id="UP000198866"/>
    </source>
</evidence>
<evidence type="ECO:0000259" key="5">
    <source>
        <dbReference type="PROSITE" id="PS50931"/>
    </source>
</evidence>
<dbReference type="GO" id="GO:0003677">
    <property type="term" value="F:DNA binding"/>
    <property type="evidence" value="ECO:0007669"/>
    <property type="project" value="UniProtKB-KW"/>
</dbReference>
<evidence type="ECO:0000313" key="6">
    <source>
        <dbReference type="EMBL" id="SEJ79402.1"/>
    </source>
</evidence>
<dbReference type="GO" id="GO:0003700">
    <property type="term" value="F:DNA-binding transcription factor activity"/>
    <property type="evidence" value="ECO:0007669"/>
    <property type="project" value="InterPro"/>
</dbReference>
<dbReference type="Pfam" id="PF03466">
    <property type="entry name" value="LysR_substrate"/>
    <property type="match status" value="1"/>
</dbReference>
<dbReference type="Gene3D" id="3.40.190.10">
    <property type="entry name" value="Periplasmic binding protein-like II"/>
    <property type="match status" value="2"/>
</dbReference>
<keyword evidence="3 6" id="KW-0238">DNA-binding</keyword>
<dbReference type="Pfam" id="PF00126">
    <property type="entry name" value="HTH_1"/>
    <property type="match status" value="1"/>
</dbReference>
<evidence type="ECO:0000256" key="4">
    <source>
        <dbReference type="ARBA" id="ARBA00023163"/>
    </source>
</evidence>
<dbReference type="PROSITE" id="PS50931">
    <property type="entry name" value="HTH_LYSR"/>
    <property type="match status" value="1"/>
</dbReference>
<dbReference type="OrthoDB" id="5495633at2"/>
<dbReference type="Proteomes" id="UP000198866">
    <property type="component" value="Unassembled WGS sequence"/>
</dbReference>
<keyword evidence="2" id="KW-0805">Transcription regulation</keyword>
<dbReference type="PANTHER" id="PTHR30118">
    <property type="entry name" value="HTH-TYPE TRANSCRIPTIONAL REGULATOR LEUO-RELATED"/>
    <property type="match status" value="1"/>
</dbReference>
<proteinExistence type="inferred from homology"/>
<dbReference type="EMBL" id="FNYE01000018">
    <property type="protein sequence ID" value="SEJ79402.1"/>
    <property type="molecule type" value="Genomic_DNA"/>
</dbReference>
<keyword evidence="4" id="KW-0804">Transcription</keyword>
<organism evidence="6 7">
    <name type="scientific">Paraburkholderia diazotrophica</name>
    <dbReference type="NCBI Taxonomy" id="667676"/>
    <lineage>
        <taxon>Bacteria</taxon>
        <taxon>Pseudomonadati</taxon>
        <taxon>Pseudomonadota</taxon>
        <taxon>Betaproteobacteria</taxon>
        <taxon>Burkholderiales</taxon>
        <taxon>Burkholderiaceae</taxon>
        <taxon>Paraburkholderia</taxon>
    </lineage>
</organism>
<dbReference type="AlphaFoldDB" id="A0A1H7BXG0"/>
<evidence type="ECO:0000256" key="3">
    <source>
        <dbReference type="ARBA" id="ARBA00023125"/>
    </source>
</evidence>
<feature type="domain" description="HTH lysR-type" evidence="5">
    <location>
        <begin position="6"/>
        <end position="63"/>
    </location>
</feature>
<dbReference type="PANTHER" id="PTHR30118:SF6">
    <property type="entry name" value="HTH-TYPE TRANSCRIPTIONAL REGULATOR LEUO"/>
    <property type="match status" value="1"/>
</dbReference>
<dbReference type="InterPro" id="IPR037402">
    <property type="entry name" value="YidZ_PBP2"/>
</dbReference>
<dbReference type="RefSeq" id="WP_090869083.1">
    <property type="nucleotide sequence ID" value="NZ_FNYE01000018.1"/>
</dbReference>
<dbReference type="SUPFAM" id="SSF53850">
    <property type="entry name" value="Periplasmic binding protein-like II"/>
    <property type="match status" value="1"/>
</dbReference>
<dbReference type="InterPro" id="IPR000847">
    <property type="entry name" value="LysR_HTH_N"/>
</dbReference>